<dbReference type="FunFam" id="2.30.42.10:FF:000032">
    <property type="entry name" value="Afadin isoform A"/>
    <property type="match status" value="1"/>
</dbReference>
<feature type="region of interest" description="Disordered" evidence="1">
    <location>
        <begin position="1828"/>
        <end position="1854"/>
    </location>
</feature>
<dbReference type="EMBL" id="JAWJWE010000039">
    <property type="protein sequence ID" value="KAK6621109.1"/>
    <property type="molecule type" value="Genomic_DNA"/>
</dbReference>
<protein>
    <recommendedName>
        <fullName evidence="7">Afadin</fullName>
    </recommendedName>
</protein>
<feature type="compositionally biased region" description="Basic and acidic residues" evidence="1">
    <location>
        <begin position="1266"/>
        <end position="1283"/>
    </location>
</feature>
<feature type="region of interest" description="Disordered" evidence="1">
    <location>
        <begin position="37"/>
        <end position="61"/>
    </location>
</feature>
<dbReference type="InterPro" id="IPR001478">
    <property type="entry name" value="PDZ"/>
</dbReference>
<dbReference type="InterPro" id="IPR008984">
    <property type="entry name" value="SMAD_FHA_dom_sf"/>
</dbReference>
<feature type="chain" id="PRO_5042845252" description="Afadin" evidence="2">
    <location>
        <begin position="19"/>
        <end position="2122"/>
    </location>
</feature>
<feature type="region of interest" description="Disordered" evidence="1">
    <location>
        <begin position="172"/>
        <end position="206"/>
    </location>
</feature>
<dbReference type="InterPro" id="IPR036034">
    <property type="entry name" value="PDZ_sf"/>
</dbReference>
<feature type="compositionally biased region" description="Polar residues" evidence="1">
    <location>
        <begin position="1364"/>
        <end position="1388"/>
    </location>
</feature>
<feature type="compositionally biased region" description="Polar residues" evidence="1">
    <location>
        <begin position="1336"/>
        <end position="1354"/>
    </location>
</feature>
<dbReference type="SMART" id="SM00228">
    <property type="entry name" value="PDZ"/>
    <property type="match status" value="1"/>
</dbReference>
<reference evidence="5 6" key="1">
    <citation type="submission" date="2023-10" db="EMBL/GenBank/DDBJ databases">
        <title>Genomes of two closely related lineages of the louse Polyplax serrata with different host specificities.</title>
        <authorList>
            <person name="Martinu J."/>
            <person name="Tarabai H."/>
            <person name="Stefka J."/>
            <person name="Hypsa V."/>
        </authorList>
    </citation>
    <scope>NUCLEOTIDE SEQUENCE [LARGE SCALE GENOMIC DNA]</scope>
    <source>
        <strain evidence="5">HR10_N</strain>
    </source>
</reference>
<evidence type="ECO:0000259" key="3">
    <source>
        <dbReference type="PROSITE" id="PS50106"/>
    </source>
</evidence>
<evidence type="ECO:0000313" key="6">
    <source>
        <dbReference type="Proteomes" id="UP001372834"/>
    </source>
</evidence>
<evidence type="ECO:0000256" key="2">
    <source>
        <dbReference type="SAM" id="SignalP"/>
    </source>
</evidence>
<dbReference type="SUPFAM" id="SSF50156">
    <property type="entry name" value="PDZ domain-like"/>
    <property type="match status" value="1"/>
</dbReference>
<proteinExistence type="predicted"/>
<feature type="region of interest" description="Disordered" evidence="1">
    <location>
        <begin position="229"/>
        <end position="253"/>
    </location>
</feature>
<feature type="compositionally biased region" description="Polar residues" evidence="1">
    <location>
        <begin position="196"/>
        <end position="206"/>
    </location>
</feature>
<feature type="compositionally biased region" description="Basic and acidic residues" evidence="1">
    <location>
        <begin position="2087"/>
        <end position="2103"/>
    </location>
</feature>
<dbReference type="InterPro" id="IPR000253">
    <property type="entry name" value="FHA_dom"/>
</dbReference>
<comment type="caution">
    <text evidence="5">The sequence shown here is derived from an EMBL/GenBank/DDBJ whole genome shotgun (WGS) entry which is preliminary data.</text>
</comment>
<evidence type="ECO:0000259" key="4">
    <source>
        <dbReference type="PROSITE" id="PS51126"/>
    </source>
</evidence>
<feature type="compositionally biased region" description="Low complexity" evidence="1">
    <location>
        <begin position="1978"/>
        <end position="2000"/>
    </location>
</feature>
<dbReference type="InterPro" id="IPR028842">
    <property type="entry name" value="Afadin"/>
</dbReference>
<feature type="compositionally biased region" description="Polar residues" evidence="1">
    <location>
        <begin position="1729"/>
        <end position="1743"/>
    </location>
</feature>
<feature type="compositionally biased region" description="Pro residues" evidence="1">
    <location>
        <begin position="1714"/>
        <end position="1723"/>
    </location>
</feature>
<dbReference type="CDD" id="cd15471">
    <property type="entry name" value="Myo5p-like_CBD_afadin"/>
    <property type="match status" value="1"/>
</dbReference>
<dbReference type="PANTHER" id="PTHR10398:SF2">
    <property type="entry name" value="AFADIN"/>
    <property type="match status" value="1"/>
</dbReference>
<dbReference type="Gene3D" id="2.60.200.20">
    <property type="match status" value="1"/>
</dbReference>
<feature type="domain" description="PDZ" evidence="3">
    <location>
        <begin position="667"/>
        <end position="752"/>
    </location>
</feature>
<feature type="signal peptide" evidence="2">
    <location>
        <begin position="1"/>
        <end position="18"/>
    </location>
</feature>
<feature type="domain" description="Dilute" evidence="4">
    <location>
        <begin position="328"/>
        <end position="566"/>
    </location>
</feature>
<feature type="compositionally biased region" description="Basic and acidic residues" evidence="1">
    <location>
        <begin position="1662"/>
        <end position="1683"/>
    </location>
</feature>
<dbReference type="Gene3D" id="2.30.42.10">
    <property type="match status" value="1"/>
</dbReference>
<feature type="compositionally biased region" description="Low complexity" evidence="1">
    <location>
        <begin position="1391"/>
        <end position="1402"/>
    </location>
</feature>
<name>A0AAN8S3N4_POLSC</name>
<feature type="compositionally biased region" description="Basic and acidic residues" evidence="1">
    <location>
        <begin position="1770"/>
        <end position="1790"/>
    </location>
</feature>
<feature type="compositionally biased region" description="Polar residues" evidence="1">
    <location>
        <begin position="235"/>
        <end position="248"/>
    </location>
</feature>
<evidence type="ECO:0008006" key="7">
    <source>
        <dbReference type="Google" id="ProtNLM"/>
    </source>
</evidence>
<feature type="compositionally biased region" description="Basic and acidic residues" evidence="1">
    <location>
        <begin position="1311"/>
        <end position="1328"/>
    </location>
</feature>
<dbReference type="Proteomes" id="UP001372834">
    <property type="component" value="Unassembled WGS sequence"/>
</dbReference>
<feature type="compositionally biased region" description="Basic and acidic residues" evidence="1">
    <location>
        <begin position="174"/>
        <end position="195"/>
    </location>
</feature>
<dbReference type="CDD" id="cd22711">
    <property type="entry name" value="FHA_AFDN"/>
    <property type="match status" value="1"/>
</dbReference>
<feature type="compositionally biased region" description="Polar residues" evidence="1">
    <location>
        <begin position="1405"/>
        <end position="1460"/>
    </location>
</feature>
<dbReference type="Pfam" id="PF00498">
    <property type="entry name" value="FHA"/>
    <property type="match status" value="1"/>
</dbReference>
<dbReference type="Pfam" id="PF00595">
    <property type="entry name" value="PDZ"/>
    <property type="match status" value="1"/>
</dbReference>
<dbReference type="PROSITE" id="PS51126">
    <property type="entry name" value="DILUTE"/>
    <property type="match status" value="1"/>
</dbReference>
<accession>A0AAN8S3N4</accession>
<feature type="region of interest" description="Disordered" evidence="1">
    <location>
        <begin position="2081"/>
        <end position="2122"/>
    </location>
</feature>
<feature type="region of interest" description="Disordered" evidence="1">
    <location>
        <begin position="1266"/>
        <end position="1570"/>
    </location>
</feature>
<dbReference type="SUPFAM" id="SSF49879">
    <property type="entry name" value="SMAD/FHA domain"/>
    <property type="match status" value="1"/>
</dbReference>
<dbReference type="GO" id="GO:0005911">
    <property type="term" value="C:cell-cell junction"/>
    <property type="evidence" value="ECO:0007669"/>
    <property type="project" value="InterPro"/>
</dbReference>
<feature type="compositionally biased region" description="Low complexity" evidence="1">
    <location>
        <begin position="1461"/>
        <end position="1477"/>
    </location>
</feature>
<feature type="compositionally biased region" description="Polar residues" evidence="1">
    <location>
        <begin position="1489"/>
        <end position="1517"/>
    </location>
</feature>
<feature type="compositionally biased region" description="Polar residues" evidence="1">
    <location>
        <begin position="1526"/>
        <end position="1552"/>
    </location>
</feature>
<dbReference type="Pfam" id="PF01843">
    <property type="entry name" value="DIL"/>
    <property type="match status" value="1"/>
</dbReference>
<feature type="region of interest" description="Disordered" evidence="1">
    <location>
        <begin position="1923"/>
        <end position="2001"/>
    </location>
</feature>
<feature type="compositionally biased region" description="Polar residues" evidence="1">
    <location>
        <begin position="1943"/>
        <end position="1977"/>
    </location>
</feature>
<dbReference type="SMART" id="SM00240">
    <property type="entry name" value="FHA"/>
    <property type="match status" value="1"/>
</dbReference>
<evidence type="ECO:0000256" key="1">
    <source>
        <dbReference type="SAM" id="MobiDB-lite"/>
    </source>
</evidence>
<dbReference type="InterPro" id="IPR002710">
    <property type="entry name" value="Dilute_dom"/>
</dbReference>
<feature type="compositionally biased region" description="Acidic residues" evidence="1">
    <location>
        <begin position="1837"/>
        <end position="1846"/>
    </location>
</feature>
<dbReference type="PROSITE" id="PS50106">
    <property type="entry name" value="PDZ"/>
    <property type="match status" value="1"/>
</dbReference>
<dbReference type="InterPro" id="IPR037977">
    <property type="entry name" value="CBD_Afadin"/>
</dbReference>
<feature type="region of interest" description="Disordered" evidence="1">
    <location>
        <begin position="1609"/>
        <end position="1790"/>
    </location>
</feature>
<gene>
    <name evidence="5" type="ORF">RUM43_011415</name>
</gene>
<feature type="region of interest" description="Disordered" evidence="1">
    <location>
        <begin position="949"/>
        <end position="978"/>
    </location>
</feature>
<keyword evidence="2" id="KW-0732">Signal</keyword>
<feature type="compositionally biased region" description="Polar residues" evidence="1">
    <location>
        <begin position="1284"/>
        <end position="1296"/>
    </location>
</feature>
<sequence>MILYLGLPFVCLKPIVLRTLLSMQMAQTGSIMFHVRRRPADYHPRKRKKKPQQKWQRGDLEGRYDDGLPFFLELNPDGSEITSGTAKRHVLHPNVTEVGLERTGGPNLQLFGPNIQPRHCVLAHTDGLVTVTPCSRDAETYVNGQRIYETTILQNGAIVKFGRIHNFRFIDPNGDDRSRGRHPDFAFDRLSKDDNNSTNTPIHSTNSNLTNYETTFDVDGNVETVSLKDMDSRSQRSIASSRDGNRLSNYERYPRGSDPILPAVLEIREDTEEAFLHAVIIDLDPNVPAFKLAPTYTLYLTARYRASTHYRPELTPTERAHRLTVLLARVASMIQHVVQERYSEPKSLAFWMANASELLHFLKCDRHISAFSIDAQEILAESVQIAFRNLVACHQGELTSAMIHFLSERDDAPNTVLLVLSSAMALLRRCRVNAALTIQLFSQLFHFVKMMAFNKIVTSPSQPQGVNYCSRAWGIRLKERVSQLGTWAERQGLELAANCHLGRLAEAAYLLEAPKYNANDLAQLSSTCLKLNSLQLRALLRGYQPQHDEPKLPLELIDNVVHVAENVADELARSDGREVKLEEDVELQLPFLLPEDGYSCDVVRGVPQGLTEFLQPLQSAGLCRMNVQPTSSGQWTIYMSEPMMNLRSPSAMSNRLPATQQPLEIQTIRLQKSNNGMGLSIVAAKGAGQDRLGIYIKSVVAGGAADVDGRLQAGDQLLKVDGQSLVGITQEKAAEYLVRTGPVVMLEVAKQGAIYHGLATLLSQPSPLMSRANKERGRANSEHFERNLPNPIPSSTSLVNLQSKKELPGLAKGSLLNPISCNRVILHDDPFISPPHRVLSCDYEDALAVRSRRDAKTIPNVPTIIIDKVDDESESSSSSNDSVDPNKSKIFSQIQQVKFVKSGEEVSRTGDLLSKEEAEKCIEELKSIVADFEKCSLQYTLPKTEHDSLKVSNDTENSKTETIPLFNMDSSSAGSDSDDSDSLIYAYQPLTSSLSDLPTVHQHTNLIRVGTKNLHKSLETIPSDFDVKPVKKYKSLNLNEGWSVKELKKNFEYQEQNGSAVRSPRKLCQHNKLKIFDKCEPKSVSEVCKRNHNGGVSKECSSPTRIGIQRLGKVAALTSHFSSLGSAGLIKFHQSCTNMKMNEAPTMCKNRQLKMDAETQTAGHLSFNRSLTEAQVQTSEVDRLSRGSSNLPIPKKKLNLANIRDQSDYSYDYSLIYMLGLKKIGFSLDNLLGFPAERLIASNKSRSCPVIKGECCREKEKQRKFPDDYIQRRKPKSNDDQSRSKWSSQEYLNSSVPRIDKTVTPVGGPRRMSERDLPSRLYSEDAKKQLPPHAPIQSSKSVPSLHSGAQNSEPRQQEVFNPGYSRTSSTNSIPQSALRSRSNQNLSDSRPVPGKGVVPQGGTLYPTQSTPSLHQSQQYSGQPGMPNQSILYNSNYHHDGTPNSSYPGIVNTPVNSSYPANRNNSNYTPNSNSYIISPQGNHFPGSPGGTQYHSTPQSNQPGGNNQYPIQQGNQYQGTPGGMYQGGTPQMSPFQNSQGGQYSVNSHNASYPSSYHYPGNQYQSPGGTPGGYSYQTPPGSYVVNNQGDTERFYQNLSVYRSQDGFNKNKVMTPEERSPNGQSMMNYPAGADMNRDRPASAYIPPHSMPHQNQGMQVRSQSSRDMFRQEAKFQEMTEEVRRRELRGGGPPTGRPGVSFGPPPVAPKPSLAEEYRDSPPPPPPPTTTHPLLQKTTSIPDNRYQASLSEPPRGGYYPASPGERRQYPYTGTNPWEREEKEKVGDKLEEQARRREAARQWREQQISDLSSIQSRTAQQEEQLRALILEKEFEKRAEEAKHEDEDEGEDESAVAESSERVQGLLRMAQQQNGPIIRPATASIAQLKLEEVRRQHAQGQTMNLRPSKPPVNVNDLRFENLSVNENYNDYYEEKTNGNHNPTAERIATYPPSHQNNTGVLKSPVNQSAQPTKRVSFSDPNANQTMSNHNSTSNTNSNNNNHINNNNNSMEKIIEDPNNFINEAENLLNSPKTPEGATSFTGNTPGVIGAQEVYRDPRQRLLAEQKQNSAPKVPGPEKLSFKEKMKMFAMETGEDGTPRDKVKISRAQRDIDNLASPLGDQLKGRNMSEMS</sequence>
<dbReference type="PANTHER" id="PTHR10398">
    <property type="entry name" value="AFADIN"/>
    <property type="match status" value="1"/>
</dbReference>
<organism evidence="5 6">
    <name type="scientific">Polyplax serrata</name>
    <name type="common">Common mouse louse</name>
    <dbReference type="NCBI Taxonomy" id="468196"/>
    <lineage>
        <taxon>Eukaryota</taxon>
        <taxon>Metazoa</taxon>
        <taxon>Ecdysozoa</taxon>
        <taxon>Arthropoda</taxon>
        <taxon>Hexapoda</taxon>
        <taxon>Insecta</taxon>
        <taxon>Pterygota</taxon>
        <taxon>Neoptera</taxon>
        <taxon>Paraneoptera</taxon>
        <taxon>Psocodea</taxon>
        <taxon>Troctomorpha</taxon>
        <taxon>Phthiraptera</taxon>
        <taxon>Anoplura</taxon>
        <taxon>Polyplacidae</taxon>
        <taxon>Polyplax</taxon>
    </lineage>
</organism>
<dbReference type="CDD" id="cd06789">
    <property type="entry name" value="PDZ_AFDN-like"/>
    <property type="match status" value="1"/>
</dbReference>
<dbReference type="SMART" id="SM01132">
    <property type="entry name" value="DIL"/>
    <property type="match status" value="1"/>
</dbReference>
<feature type="compositionally biased region" description="Polar residues" evidence="1">
    <location>
        <begin position="1647"/>
        <end position="1661"/>
    </location>
</feature>
<evidence type="ECO:0000313" key="5">
    <source>
        <dbReference type="EMBL" id="KAK6621109.1"/>
    </source>
</evidence>